<reference evidence="2 3" key="1">
    <citation type="submission" date="2016-02" db="EMBL/GenBank/DDBJ databases">
        <title>Genome analysis of coral dinoflagellate symbionts highlights evolutionary adaptations to a symbiotic lifestyle.</title>
        <authorList>
            <person name="Aranda M."/>
            <person name="Li Y."/>
            <person name="Liew Y.J."/>
            <person name="Baumgarten S."/>
            <person name="Simakov O."/>
            <person name="Wilson M."/>
            <person name="Piel J."/>
            <person name="Ashoor H."/>
            <person name="Bougouffa S."/>
            <person name="Bajic V.B."/>
            <person name="Ryu T."/>
            <person name="Ravasi T."/>
            <person name="Bayer T."/>
            <person name="Micklem G."/>
            <person name="Kim H."/>
            <person name="Bhak J."/>
            <person name="Lajeunesse T.C."/>
            <person name="Voolstra C.R."/>
        </authorList>
    </citation>
    <scope>NUCLEOTIDE SEQUENCE [LARGE SCALE GENOMIC DNA]</scope>
    <source>
        <strain evidence="2 3">CCMP2467</strain>
    </source>
</reference>
<dbReference type="AlphaFoldDB" id="A0A1Q9BYW3"/>
<dbReference type="OrthoDB" id="439002at2759"/>
<dbReference type="EMBL" id="LSRX01002246">
    <property type="protein sequence ID" value="OLP75839.1"/>
    <property type="molecule type" value="Genomic_DNA"/>
</dbReference>
<gene>
    <name evidence="2" type="primary">DMXL2</name>
    <name evidence="2" type="ORF">AK812_SmicGene44304</name>
</gene>
<dbReference type="PANTHER" id="PTHR13950">
    <property type="entry name" value="RABCONNECTIN-RELATED"/>
    <property type="match status" value="1"/>
</dbReference>
<evidence type="ECO:0000259" key="1">
    <source>
        <dbReference type="Pfam" id="PF12234"/>
    </source>
</evidence>
<proteinExistence type="predicted"/>
<dbReference type="InterPro" id="IPR052208">
    <property type="entry name" value="DmX-like/RAVE_component"/>
</dbReference>
<dbReference type="PANTHER" id="PTHR13950:SF9">
    <property type="entry name" value="RABCONNECTIN-3A"/>
    <property type="match status" value="1"/>
</dbReference>
<keyword evidence="3" id="KW-1185">Reference proteome</keyword>
<dbReference type="GO" id="GO:0043291">
    <property type="term" value="C:RAVE complex"/>
    <property type="evidence" value="ECO:0007669"/>
    <property type="project" value="TreeGrafter"/>
</dbReference>
<name>A0A1Q9BYW3_SYMMI</name>
<dbReference type="Proteomes" id="UP000186817">
    <property type="component" value="Unassembled WGS sequence"/>
</dbReference>
<evidence type="ECO:0000313" key="2">
    <source>
        <dbReference type="EMBL" id="OLP75839.1"/>
    </source>
</evidence>
<organism evidence="2 3">
    <name type="scientific">Symbiodinium microadriaticum</name>
    <name type="common">Dinoflagellate</name>
    <name type="synonym">Zooxanthella microadriatica</name>
    <dbReference type="NCBI Taxonomy" id="2951"/>
    <lineage>
        <taxon>Eukaryota</taxon>
        <taxon>Sar</taxon>
        <taxon>Alveolata</taxon>
        <taxon>Dinophyceae</taxon>
        <taxon>Suessiales</taxon>
        <taxon>Symbiodiniaceae</taxon>
        <taxon>Symbiodinium</taxon>
    </lineage>
</organism>
<dbReference type="GO" id="GO:0007035">
    <property type="term" value="P:vacuolar acidification"/>
    <property type="evidence" value="ECO:0007669"/>
    <property type="project" value="TreeGrafter"/>
</dbReference>
<dbReference type="InterPro" id="IPR022033">
    <property type="entry name" value="Rav1p_C"/>
</dbReference>
<protein>
    <submittedName>
        <fullName evidence="2">DmX-like protein 2</fullName>
    </submittedName>
</protein>
<feature type="domain" description="RAVE complex protein Rav1 C-terminal" evidence="1">
    <location>
        <begin position="318"/>
        <end position="378"/>
    </location>
</feature>
<sequence length="553" mass="60548">MVDGGARVIRFGTNIVARMCILEVQTLQELGRTLGHQYVARGAKAAGEETESFSEQLDQLLARSSRKSLEMVDVGDAESSKASKAEEAADWVKALMEVLEAVLPKMRKVSDALAASPEPDPGSERLCLALAASELGQKFRCLEESPPQGPATPVPRFFHQGPFLGPATADVLWGLVAQQKPLLLENWVLVPGSPLGWQMMRATGVGWWGSALDQIVTRLAQASMAKLRSSSSHALPQSSLASFDAGVWGRAPEEQEQAVQAVARKLAVDEAVFWSVVLGATAPKLRALCKTGLFKEGQGGQLWTLLSHERANEPAFLRKNAFRLLELHRFHLAAALFLLAGSCEEALQIISRHLKDLQLCVLVARDPKHREALQKVLQRTEAAAAEPYGGSDKSSNGHRYDSIPFANGMISAGMSCQLIHYVHEEHDKFFEVCKNFDAIIVRCNPGQIKADGGDQGKFDDGMRAMRKRGIQVWPSPDVMEFMGAKDALCKVATLNIGLEDTLAYYTEEEFAAGFKKTMAFQPRVIKQNRGSSGEGIWIIKLKAGNYCKSYGER</sequence>
<comment type="caution">
    <text evidence="2">The sequence shown here is derived from an EMBL/GenBank/DDBJ whole genome shotgun (WGS) entry which is preliminary data.</text>
</comment>
<dbReference type="Pfam" id="PF12234">
    <property type="entry name" value="Rav1p_C"/>
    <property type="match status" value="1"/>
</dbReference>
<evidence type="ECO:0000313" key="3">
    <source>
        <dbReference type="Proteomes" id="UP000186817"/>
    </source>
</evidence>
<accession>A0A1Q9BYW3</accession>